<name>A0A916SMA1_9MICO</name>
<dbReference type="AlphaFoldDB" id="A0A916SMA1"/>
<dbReference type="Proteomes" id="UP000606922">
    <property type="component" value="Unassembled WGS sequence"/>
</dbReference>
<feature type="domain" description="Cupin type-2" evidence="1">
    <location>
        <begin position="37"/>
        <end position="94"/>
    </location>
</feature>
<dbReference type="InterPro" id="IPR014710">
    <property type="entry name" value="RmlC-like_jellyroll"/>
</dbReference>
<dbReference type="InterPro" id="IPR011051">
    <property type="entry name" value="RmlC_Cupin_sf"/>
</dbReference>
<dbReference type="InterPro" id="IPR053146">
    <property type="entry name" value="QDO-like"/>
</dbReference>
<dbReference type="InterPro" id="IPR013096">
    <property type="entry name" value="Cupin_2"/>
</dbReference>
<dbReference type="Pfam" id="PF07883">
    <property type="entry name" value="Cupin_2"/>
    <property type="match status" value="1"/>
</dbReference>
<dbReference type="SUPFAM" id="SSF51182">
    <property type="entry name" value="RmlC-like cupins"/>
    <property type="match status" value="1"/>
</dbReference>
<comment type="caution">
    <text evidence="2">The sequence shown here is derived from an EMBL/GenBank/DDBJ whole genome shotgun (WGS) entry which is preliminary data.</text>
</comment>
<accession>A0A916SMA1</accession>
<reference evidence="2" key="2">
    <citation type="submission" date="2020-09" db="EMBL/GenBank/DDBJ databases">
        <authorList>
            <person name="Sun Q."/>
            <person name="Zhou Y."/>
        </authorList>
    </citation>
    <scope>NUCLEOTIDE SEQUENCE</scope>
    <source>
        <strain evidence="2">CGMCC 1.12813</strain>
    </source>
</reference>
<evidence type="ECO:0000313" key="3">
    <source>
        <dbReference type="Proteomes" id="UP000606922"/>
    </source>
</evidence>
<dbReference type="PANTHER" id="PTHR36440:SF1">
    <property type="entry name" value="PUTATIVE (AFU_ORTHOLOGUE AFUA_8G07350)-RELATED"/>
    <property type="match status" value="1"/>
</dbReference>
<gene>
    <name evidence="2" type="ORF">GCM10010979_21000</name>
</gene>
<organism evidence="2 3">
    <name type="scientific">Conyzicola nivalis</name>
    <dbReference type="NCBI Taxonomy" id="1477021"/>
    <lineage>
        <taxon>Bacteria</taxon>
        <taxon>Bacillati</taxon>
        <taxon>Actinomycetota</taxon>
        <taxon>Actinomycetes</taxon>
        <taxon>Micrococcales</taxon>
        <taxon>Microbacteriaceae</taxon>
        <taxon>Conyzicola</taxon>
    </lineage>
</organism>
<keyword evidence="3" id="KW-1185">Reference proteome</keyword>
<dbReference type="EMBL" id="BMGB01000001">
    <property type="protein sequence ID" value="GGB06090.1"/>
    <property type="molecule type" value="Genomic_DNA"/>
</dbReference>
<reference evidence="2" key="1">
    <citation type="journal article" date="2014" name="Int. J. Syst. Evol. Microbiol.">
        <title>Complete genome sequence of Corynebacterium casei LMG S-19264T (=DSM 44701T), isolated from a smear-ripened cheese.</title>
        <authorList>
            <consortium name="US DOE Joint Genome Institute (JGI-PGF)"/>
            <person name="Walter F."/>
            <person name="Albersmeier A."/>
            <person name="Kalinowski J."/>
            <person name="Ruckert C."/>
        </authorList>
    </citation>
    <scope>NUCLEOTIDE SEQUENCE</scope>
    <source>
        <strain evidence="2">CGMCC 1.12813</strain>
    </source>
</reference>
<proteinExistence type="predicted"/>
<dbReference type="PANTHER" id="PTHR36440">
    <property type="entry name" value="PUTATIVE (AFU_ORTHOLOGUE AFUA_8G07350)-RELATED"/>
    <property type="match status" value="1"/>
</dbReference>
<evidence type="ECO:0000259" key="1">
    <source>
        <dbReference type="Pfam" id="PF07883"/>
    </source>
</evidence>
<evidence type="ECO:0000313" key="2">
    <source>
        <dbReference type="EMBL" id="GGB06090.1"/>
    </source>
</evidence>
<protein>
    <submittedName>
        <fullName evidence="2">Cupin</fullName>
    </submittedName>
</protein>
<sequence length="161" mass="17211">MSGLAAQRATWLAGALVEERLGGSATGDALAVLEHTVHLGYNSPMHRHTDDDVTFVVIDGHVELTIDGELHVAGAGSAFWLARRSVHGFVVASPRARFLTLHSPAGSDRFVTEAGWPALIVDGEREPHQPDTVVQRSPDRLAKIAAKYGIEIVGPPPTLRA</sequence>
<dbReference type="Gene3D" id="2.60.120.10">
    <property type="entry name" value="Jelly Rolls"/>
    <property type="match status" value="1"/>
</dbReference>
<dbReference type="RefSeq" id="WP_188510557.1">
    <property type="nucleotide sequence ID" value="NZ_BMGB01000001.1"/>
</dbReference>